<reference evidence="2 3" key="1">
    <citation type="journal article" date="2019" name="Int. J. Syst. Evol. Microbiol.">
        <title>The Global Catalogue of Microorganisms (GCM) 10K type strain sequencing project: providing services to taxonomists for standard genome sequencing and annotation.</title>
        <authorList>
            <consortium name="The Broad Institute Genomics Platform"/>
            <consortium name="The Broad Institute Genome Sequencing Center for Infectious Disease"/>
            <person name="Wu L."/>
            <person name="Ma J."/>
        </authorList>
    </citation>
    <scope>NUCLEOTIDE SEQUENCE [LARGE SCALE GENOMIC DNA]</scope>
    <source>
        <strain evidence="2 3">JCM 3325</strain>
    </source>
</reference>
<name>A0ABN3JEK4_9ACTN</name>
<dbReference type="Proteomes" id="UP001501231">
    <property type="component" value="Unassembled WGS sequence"/>
</dbReference>
<comment type="caution">
    <text evidence="2">The sequence shown here is derived from an EMBL/GenBank/DDBJ whole genome shotgun (WGS) entry which is preliminary data.</text>
</comment>
<sequence length="95" mass="9866">MSTTRAGGPRGDLGLQTQFPGDRAAVPGMLPPPVSRQLPCLVPGRPYCCVVGGSIDSTQTSTMVTNALGTAVLTHCDQGVFPVASTYVTYVIRLS</sequence>
<evidence type="ECO:0000256" key="1">
    <source>
        <dbReference type="SAM" id="MobiDB-lite"/>
    </source>
</evidence>
<keyword evidence="3" id="KW-1185">Reference proteome</keyword>
<organism evidence="2 3">
    <name type="scientific">Actinomadura vinacea</name>
    <dbReference type="NCBI Taxonomy" id="115336"/>
    <lineage>
        <taxon>Bacteria</taxon>
        <taxon>Bacillati</taxon>
        <taxon>Actinomycetota</taxon>
        <taxon>Actinomycetes</taxon>
        <taxon>Streptosporangiales</taxon>
        <taxon>Thermomonosporaceae</taxon>
        <taxon>Actinomadura</taxon>
    </lineage>
</organism>
<evidence type="ECO:0000313" key="3">
    <source>
        <dbReference type="Proteomes" id="UP001501231"/>
    </source>
</evidence>
<accession>A0ABN3JEK4</accession>
<evidence type="ECO:0000313" key="2">
    <source>
        <dbReference type="EMBL" id="GAA2428269.1"/>
    </source>
</evidence>
<gene>
    <name evidence="2" type="ORF">GCM10010191_46630</name>
</gene>
<protein>
    <submittedName>
        <fullName evidence="2">Uncharacterized protein</fullName>
    </submittedName>
</protein>
<dbReference type="EMBL" id="BAAARW010000016">
    <property type="protein sequence ID" value="GAA2428269.1"/>
    <property type="molecule type" value="Genomic_DNA"/>
</dbReference>
<feature type="region of interest" description="Disordered" evidence="1">
    <location>
        <begin position="1"/>
        <end position="28"/>
    </location>
</feature>
<proteinExistence type="predicted"/>
<dbReference type="RefSeq" id="WP_344591572.1">
    <property type="nucleotide sequence ID" value="NZ_BAAARW010000016.1"/>
</dbReference>